<dbReference type="InterPro" id="IPR018219">
    <property type="entry name" value="Tpx_CS"/>
</dbReference>
<dbReference type="PANTHER" id="PTHR43110">
    <property type="entry name" value="THIOL PEROXIDASE"/>
    <property type="match status" value="1"/>
</dbReference>
<comment type="caution">
    <text evidence="8">The sequence shown here is derived from an EMBL/GenBank/DDBJ whole genome shotgun (WGS) entry which is preliminary data.</text>
</comment>
<dbReference type="GO" id="GO:0004601">
    <property type="term" value="F:peroxidase activity"/>
    <property type="evidence" value="ECO:0007669"/>
    <property type="project" value="UniProtKB-KW"/>
</dbReference>
<proteinExistence type="inferred from homology"/>
<keyword evidence="9" id="KW-1185">Reference proteome</keyword>
<dbReference type="Pfam" id="PF08534">
    <property type="entry name" value="Redoxin"/>
    <property type="match status" value="1"/>
</dbReference>
<gene>
    <name evidence="6" type="primary">tpx</name>
    <name evidence="8" type="ORF">C4F50_00880</name>
</gene>
<evidence type="ECO:0000256" key="2">
    <source>
        <dbReference type="ARBA" id="ARBA00022862"/>
    </source>
</evidence>
<keyword evidence="5 6" id="KW-0676">Redox-active center</keyword>
<keyword evidence="1 6" id="KW-0575">Peroxidase</keyword>
<name>A0ABR9TDQ2_9FLAO</name>
<keyword evidence="4 6" id="KW-1015">Disulfide bond</keyword>
<evidence type="ECO:0000256" key="4">
    <source>
        <dbReference type="ARBA" id="ARBA00023157"/>
    </source>
</evidence>
<dbReference type="InterPro" id="IPR050455">
    <property type="entry name" value="Tpx_Peroxidase_subfamily"/>
</dbReference>
<dbReference type="EC" id="1.11.1.24" evidence="6"/>
<comment type="miscellaneous">
    <text evidence="6">The active site is a conserved redox-active cysteine residue, the peroxidatic cysteine (C(P)), which makes the nucleophilic attack on the peroxide substrate. The peroxide oxidizes the C(P)-SH to cysteine sulfenic acid (C(P)-SOH), which then reacts with another cysteine residue, the resolving cysteine (C(R)), to form a disulfide bridge. The disulfide is subsequently reduced by an appropriate electron donor to complete the catalytic cycle. In this atypical 2-Cys peroxiredoxin, C(R) is present in the same subunit to form an intramolecular disulfide. The disulfide is subsequently reduced by thioredoxin.</text>
</comment>
<dbReference type="Proteomes" id="UP000640614">
    <property type="component" value="Unassembled WGS sequence"/>
</dbReference>
<dbReference type="NCBIfam" id="NF001808">
    <property type="entry name" value="PRK00522.1"/>
    <property type="match status" value="1"/>
</dbReference>
<evidence type="ECO:0000313" key="8">
    <source>
        <dbReference type="EMBL" id="MBE8723482.1"/>
    </source>
</evidence>
<evidence type="ECO:0000256" key="6">
    <source>
        <dbReference type="HAMAP-Rule" id="MF_00269"/>
    </source>
</evidence>
<dbReference type="InterPro" id="IPR002065">
    <property type="entry name" value="TPX"/>
</dbReference>
<organism evidence="8 9">
    <name type="scientific">Flavobacterium hungaricum</name>
    <dbReference type="NCBI Taxonomy" id="2082725"/>
    <lineage>
        <taxon>Bacteria</taxon>
        <taxon>Pseudomonadati</taxon>
        <taxon>Bacteroidota</taxon>
        <taxon>Flavobacteriia</taxon>
        <taxon>Flavobacteriales</taxon>
        <taxon>Flavobacteriaceae</taxon>
        <taxon>Flavobacterium</taxon>
    </lineage>
</organism>
<comment type="function">
    <text evidence="6">Thiol-specific peroxidase that catalyzes the reduction of hydrogen peroxide and organic hydroperoxides to water and alcohols, respectively. Plays a role in cell protection against oxidative stress by detoxifying peroxides.</text>
</comment>
<protein>
    <recommendedName>
        <fullName evidence="6">Thiol peroxidase</fullName>
        <shortName evidence="6">Tpx</shortName>
        <ecNumber evidence="6">1.11.1.24</ecNumber>
    </recommendedName>
    <alternativeName>
        <fullName evidence="6">Peroxiredoxin tpx</fullName>
        <shortName evidence="6">Prx</shortName>
    </alternativeName>
    <alternativeName>
        <fullName evidence="6">Thioredoxin peroxidase</fullName>
    </alternativeName>
    <alternativeName>
        <fullName evidence="6">Thioredoxin-dependent peroxiredoxin</fullName>
    </alternativeName>
</protein>
<dbReference type="RefSeq" id="WP_193844547.1">
    <property type="nucleotide sequence ID" value="NZ_PRDM01000001.1"/>
</dbReference>
<comment type="catalytic activity">
    <reaction evidence="6">
        <text>a hydroperoxide + [thioredoxin]-dithiol = an alcohol + [thioredoxin]-disulfide + H2O</text>
        <dbReference type="Rhea" id="RHEA:62620"/>
        <dbReference type="Rhea" id="RHEA-COMP:10698"/>
        <dbReference type="Rhea" id="RHEA-COMP:10700"/>
        <dbReference type="ChEBI" id="CHEBI:15377"/>
        <dbReference type="ChEBI" id="CHEBI:29950"/>
        <dbReference type="ChEBI" id="CHEBI:30879"/>
        <dbReference type="ChEBI" id="CHEBI:35924"/>
        <dbReference type="ChEBI" id="CHEBI:50058"/>
        <dbReference type="EC" id="1.11.1.24"/>
    </reaction>
</comment>
<keyword evidence="3 6" id="KW-0560">Oxidoreductase</keyword>
<dbReference type="PROSITE" id="PS01265">
    <property type="entry name" value="TPX"/>
    <property type="match status" value="1"/>
</dbReference>
<dbReference type="PANTHER" id="PTHR43110:SF1">
    <property type="entry name" value="THIOL PEROXIDASE"/>
    <property type="match status" value="1"/>
</dbReference>
<evidence type="ECO:0000256" key="1">
    <source>
        <dbReference type="ARBA" id="ARBA00022559"/>
    </source>
</evidence>
<dbReference type="InterPro" id="IPR013740">
    <property type="entry name" value="Redoxin"/>
</dbReference>
<dbReference type="SUPFAM" id="SSF52833">
    <property type="entry name" value="Thioredoxin-like"/>
    <property type="match status" value="1"/>
</dbReference>
<comment type="subunit">
    <text evidence="6">Homodimer.</text>
</comment>
<dbReference type="HAMAP" id="MF_00269">
    <property type="entry name" value="Tpx"/>
    <property type="match status" value="1"/>
</dbReference>
<dbReference type="EMBL" id="PRDM01000001">
    <property type="protein sequence ID" value="MBE8723482.1"/>
    <property type="molecule type" value="Genomic_DNA"/>
</dbReference>
<dbReference type="InterPro" id="IPR036249">
    <property type="entry name" value="Thioredoxin-like_sf"/>
</dbReference>
<dbReference type="InterPro" id="IPR013766">
    <property type="entry name" value="Thioredoxin_domain"/>
</dbReference>
<reference evidence="8 9" key="1">
    <citation type="submission" date="2018-07" db="EMBL/GenBank/DDBJ databases">
        <title>Genome assembly of strain KB82.</title>
        <authorList>
            <person name="Kukolya J."/>
            <person name="Horvath B."/>
            <person name="Nagy I."/>
            <person name="Toth A."/>
        </authorList>
    </citation>
    <scope>NUCLEOTIDE SEQUENCE [LARGE SCALE GENOMIC DNA]</scope>
    <source>
        <strain evidence="8 9">Kb82</strain>
    </source>
</reference>
<comment type="similarity">
    <text evidence="6">Belongs to the peroxiredoxin family. Tpx subfamily.</text>
</comment>
<dbReference type="CDD" id="cd03014">
    <property type="entry name" value="PRX_Atyp2cys"/>
    <property type="match status" value="1"/>
</dbReference>
<feature type="disulfide bond" description="Redox-active" evidence="6">
    <location>
        <begin position="60"/>
        <end position="94"/>
    </location>
</feature>
<evidence type="ECO:0000256" key="3">
    <source>
        <dbReference type="ARBA" id="ARBA00023002"/>
    </source>
</evidence>
<dbReference type="Gene3D" id="3.40.30.10">
    <property type="entry name" value="Glutaredoxin"/>
    <property type="match status" value="1"/>
</dbReference>
<evidence type="ECO:0000256" key="5">
    <source>
        <dbReference type="ARBA" id="ARBA00023284"/>
    </source>
</evidence>
<feature type="active site" description="Cysteine sulfenic acid (-SOH) intermediate" evidence="6">
    <location>
        <position position="60"/>
    </location>
</feature>
<sequence length="165" mass="17164">MASITLGGNPVHTSGELPAVGSQLADFKLVQNDLSTASLSTFAGKKLVLNIFPSVDTGTCATSVRTFNASASNLENTTVLCISRDLPFAQKRFCGAEGLENVVNLSDFQTGAFGKANGLEITDGPLAGLHSRAIIVVDESGKVIHTEQVAEIANEPNYEAALAAL</sequence>
<dbReference type="PROSITE" id="PS51352">
    <property type="entry name" value="THIOREDOXIN_2"/>
    <property type="match status" value="1"/>
</dbReference>
<feature type="domain" description="Thioredoxin" evidence="7">
    <location>
        <begin position="18"/>
        <end position="165"/>
    </location>
</feature>
<evidence type="ECO:0000313" key="9">
    <source>
        <dbReference type="Proteomes" id="UP000640614"/>
    </source>
</evidence>
<keyword evidence="2 6" id="KW-0049">Antioxidant</keyword>
<accession>A0ABR9TDQ2</accession>
<evidence type="ECO:0000259" key="7">
    <source>
        <dbReference type="PROSITE" id="PS51352"/>
    </source>
</evidence>